<protein>
    <recommendedName>
        <fullName evidence="4">PEP-CTERM protein-sorting domain-containing protein</fullName>
    </recommendedName>
</protein>
<sequence length="341" mass="35222" precursor="true">MFLKFLSAAIRRSTLLGVALGLLLASRAPANAAEFWLSTSAAGSPGLEAPAIGANPGEIFTLHLWGRPTPGDQLKNLSLNLVSSAAGVDFMDGAYVFSNTIDGSTDRFEYVRDSASTPVLTSEYTMGEVGAGSVDALYGINAFTLIPSAAYRGVGPGCSLAEPQCEIAADGEPAWRLATIGVRAVTPGAMVNLFLQVGDRGMTEHSIPTGDYDYDGTVDAADYAIWEDAFGTTGTSPADGSANAVVDVADYTVWRDHLGDAGVLGVAADVSVRFGLDSGGGLEPSYNALTDRGVTLGGDDPDAVITISSPSLSVPEPASLSLVLLLAAIHGRCRRPFAATR</sequence>
<comment type="caution">
    <text evidence="2">The sequence shown here is derived from an EMBL/GenBank/DDBJ whole genome shotgun (WGS) entry which is preliminary data.</text>
</comment>
<organism evidence="2 3">
    <name type="scientific">Botrimarina hoheduenensis</name>
    <dbReference type="NCBI Taxonomy" id="2528000"/>
    <lineage>
        <taxon>Bacteria</taxon>
        <taxon>Pseudomonadati</taxon>
        <taxon>Planctomycetota</taxon>
        <taxon>Planctomycetia</taxon>
        <taxon>Pirellulales</taxon>
        <taxon>Lacipirellulaceae</taxon>
        <taxon>Botrimarina</taxon>
    </lineage>
</organism>
<feature type="signal peptide" evidence="1">
    <location>
        <begin position="1"/>
        <end position="32"/>
    </location>
</feature>
<gene>
    <name evidence="2" type="ORF">Pla111_21010</name>
</gene>
<evidence type="ECO:0008006" key="4">
    <source>
        <dbReference type="Google" id="ProtNLM"/>
    </source>
</evidence>
<evidence type="ECO:0000313" key="2">
    <source>
        <dbReference type="EMBL" id="TWT43151.1"/>
    </source>
</evidence>
<keyword evidence="3" id="KW-1185">Reference proteome</keyword>
<dbReference type="Proteomes" id="UP000318995">
    <property type="component" value="Unassembled WGS sequence"/>
</dbReference>
<proteinExistence type="predicted"/>
<name>A0A5C5VZF8_9BACT</name>
<dbReference type="EMBL" id="SJPH01000004">
    <property type="protein sequence ID" value="TWT43151.1"/>
    <property type="molecule type" value="Genomic_DNA"/>
</dbReference>
<evidence type="ECO:0000313" key="3">
    <source>
        <dbReference type="Proteomes" id="UP000318995"/>
    </source>
</evidence>
<feature type="chain" id="PRO_5022930841" description="PEP-CTERM protein-sorting domain-containing protein" evidence="1">
    <location>
        <begin position="33"/>
        <end position="341"/>
    </location>
</feature>
<keyword evidence="1" id="KW-0732">Signal</keyword>
<evidence type="ECO:0000256" key="1">
    <source>
        <dbReference type="SAM" id="SignalP"/>
    </source>
</evidence>
<reference evidence="2 3" key="1">
    <citation type="submission" date="2019-02" db="EMBL/GenBank/DDBJ databases">
        <title>Deep-cultivation of Planctomycetes and their phenomic and genomic characterization uncovers novel biology.</title>
        <authorList>
            <person name="Wiegand S."/>
            <person name="Jogler M."/>
            <person name="Boedeker C."/>
            <person name="Pinto D."/>
            <person name="Vollmers J."/>
            <person name="Rivas-Marin E."/>
            <person name="Kohn T."/>
            <person name="Peeters S.H."/>
            <person name="Heuer A."/>
            <person name="Rast P."/>
            <person name="Oberbeckmann S."/>
            <person name="Bunk B."/>
            <person name="Jeske O."/>
            <person name="Meyerdierks A."/>
            <person name="Storesund J.E."/>
            <person name="Kallscheuer N."/>
            <person name="Luecker S."/>
            <person name="Lage O.M."/>
            <person name="Pohl T."/>
            <person name="Merkel B.J."/>
            <person name="Hornburger P."/>
            <person name="Mueller R.-W."/>
            <person name="Bruemmer F."/>
            <person name="Labrenz M."/>
            <person name="Spormann A.M."/>
            <person name="Op Den Camp H."/>
            <person name="Overmann J."/>
            <person name="Amann R."/>
            <person name="Jetten M.S.M."/>
            <person name="Mascher T."/>
            <person name="Medema M.H."/>
            <person name="Devos D.P."/>
            <person name="Kaster A.-K."/>
            <person name="Ovreas L."/>
            <person name="Rohde M."/>
            <person name="Galperin M.Y."/>
            <person name="Jogler C."/>
        </authorList>
    </citation>
    <scope>NUCLEOTIDE SEQUENCE [LARGE SCALE GENOMIC DNA]</scope>
    <source>
        <strain evidence="2 3">Pla111</strain>
    </source>
</reference>
<accession>A0A5C5VZF8</accession>
<dbReference type="AlphaFoldDB" id="A0A5C5VZF8"/>